<evidence type="ECO:0000259" key="10">
    <source>
        <dbReference type="Pfam" id="PF06144"/>
    </source>
</evidence>
<keyword evidence="3 12" id="KW-0808">Transferase</keyword>
<evidence type="ECO:0000256" key="7">
    <source>
        <dbReference type="ARBA" id="ARBA00034754"/>
    </source>
</evidence>
<feature type="domain" description="DNA polymerase III subunit delta C-terminal" evidence="11">
    <location>
        <begin position="216"/>
        <end position="334"/>
    </location>
</feature>
<dbReference type="InterPro" id="IPR032780">
    <property type="entry name" value="DNA_pol3_delt_C"/>
</dbReference>
<dbReference type="GO" id="GO:0009360">
    <property type="term" value="C:DNA polymerase III complex"/>
    <property type="evidence" value="ECO:0007669"/>
    <property type="project" value="UniProtKB-UniRule"/>
</dbReference>
<reference evidence="12 13" key="1">
    <citation type="journal article" date="2011" name="Stand. Genomic Sci.">
        <title>Complete genome sequence of 'Thioalkalivibrio sulfidophilus' HL-EbGr7.</title>
        <authorList>
            <person name="Muyzer G."/>
            <person name="Sorokin D.Y."/>
            <person name="Mavromatis K."/>
            <person name="Lapidus A."/>
            <person name="Clum A."/>
            <person name="Ivanova N."/>
            <person name="Pati A."/>
            <person name="d'Haeseleer P."/>
            <person name="Woyke T."/>
            <person name="Kyrpides N.C."/>
        </authorList>
    </citation>
    <scope>NUCLEOTIDE SEQUENCE [LARGE SCALE GENOMIC DNA]</scope>
    <source>
        <strain evidence="12 13">HL-EbGR7</strain>
    </source>
</reference>
<evidence type="ECO:0000256" key="5">
    <source>
        <dbReference type="ARBA" id="ARBA00022705"/>
    </source>
</evidence>
<dbReference type="STRING" id="396588.Tgr7_2277"/>
<name>B8GV11_THISH</name>
<dbReference type="HOGENOM" id="CLU_044694_0_0_6"/>
<dbReference type="Gene3D" id="1.10.8.60">
    <property type="match status" value="1"/>
</dbReference>
<dbReference type="Proteomes" id="UP000002383">
    <property type="component" value="Chromosome"/>
</dbReference>
<dbReference type="RefSeq" id="WP_012638833.1">
    <property type="nucleotide sequence ID" value="NC_011901.1"/>
</dbReference>
<dbReference type="AlphaFoldDB" id="B8GV11"/>
<evidence type="ECO:0000256" key="6">
    <source>
        <dbReference type="ARBA" id="ARBA00022932"/>
    </source>
</evidence>
<dbReference type="NCBIfam" id="TIGR01128">
    <property type="entry name" value="holA"/>
    <property type="match status" value="1"/>
</dbReference>
<feature type="domain" description="DNA polymerase III delta N-terminal" evidence="10">
    <location>
        <begin position="20"/>
        <end position="137"/>
    </location>
</feature>
<dbReference type="SUPFAM" id="SSF48019">
    <property type="entry name" value="post-AAA+ oligomerization domain-like"/>
    <property type="match status" value="1"/>
</dbReference>
<dbReference type="EC" id="2.7.7.7" evidence="1 9"/>
<dbReference type="InterPro" id="IPR027417">
    <property type="entry name" value="P-loop_NTPase"/>
</dbReference>
<proteinExistence type="inferred from homology"/>
<dbReference type="GO" id="GO:0006261">
    <property type="term" value="P:DNA-templated DNA replication"/>
    <property type="evidence" value="ECO:0007669"/>
    <property type="project" value="TreeGrafter"/>
</dbReference>
<dbReference type="Pfam" id="PF14840">
    <property type="entry name" value="DNA_pol3_delt_C"/>
    <property type="match status" value="1"/>
</dbReference>
<evidence type="ECO:0000256" key="8">
    <source>
        <dbReference type="ARBA" id="ARBA00049244"/>
    </source>
</evidence>
<keyword evidence="6 12" id="KW-0239">DNA-directed DNA polymerase</keyword>
<dbReference type="GO" id="GO:0003677">
    <property type="term" value="F:DNA binding"/>
    <property type="evidence" value="ECO:0007669"/>
    <property type="project" value="InterPro"/>
</dbReference>
<gene>
    <name evidence="12" type="ordered locus">Tgr7_2277</name>
</gene>
<dbReference type="EMBL" id="CP001339">
    <property type="protein sequence ID" value="ACL73357.1"/>
    <property type="molecule type" value="Genomic_DNA"/>
</dbReference>
<evidence type="ECO:0000256" key="3">
    <source>
        <dbReference type="ARBA" id="ARBA00022679"/>
    </source>
</evidence>
<protein>
    <recommendedName>
        <fullName evidence="2 9">DNA polymerase III subunit delta</fullName>
        <ecNumber evidence="1 9">2.7.7.7</ecNumber>
    </recommendedName>
</protein>
<keyword evidence="5" id="KW-0235">DNA replication</keyword>
<evidence type="ECO:0000313" key="13">
    <source>
        <dbReference type="Proteomes" id="UP000002383"/>
    </source>
</evidence>
<sequence>MRLKPEQLARHLEQGLAPVYLFAGDEPLQLMEAADAVRAAARTRGYTEREVFTADRSFDWSALTAASDSLSLFAERRILELRLPTGKPGTQGAKALEAYCLRLPEDTLLLVHAGKLEKSAANSKWVKSLEQAGVMIQVWPLSLAETAGWIARRLRSRGLVPDEPAVRLLAERVEGNLLAAAQEVEKLALLRGEGSLDADGVLEAVSDAARYTIYDLADAALAGDSARAVHVLNGLRGEGVDAVLILWALSREVRSLTDIAEQMEAGTPAAQAMKSVWAKRAPLVKKALARHRAPAWRALLALCARTDRVIKGQAPGSPWDELLQLTIGLAGRPLFGRPASRPAP</sequence>
<dbReference type="GO" id="GO:0003887">
    <property type="term" value="F:DNA-directed DNA polymerase activity"/>
    <property type="evidence" value="ECO:0007669"/>
    <property type="project" value="UniProtKB-UniRule"/>
</dbReference>
<dbReference type="KEGG" id="tgr:Tgr7_2277"/>
<dbReference type="Gene3D" id="1.20.272.10">
    <property type="match status" value="1"/>
</dbReference>
<organism evidence="12 13">
    <name type="scientific">Thioalkalivibrio sulfidiphilus (strain HL-EbGR7)</name>
    <dbReference type="NCBI Taxonomy" id="396588"/>
    <lineage>
        <taxon>Bacteria</taxon>
        <taxon>Pseudomonadati</taxon>
        <taxon>Pseudomonadota</taxon>
        <taxon>Gammaproteobacteria</taxon>
        <taxon>Chromatiales</taxon>
        <taxon>Ectothiorhodospiraceae</taxon>
        <taxon>Thioalkalivibrio</taxon>
    </lineage>
</organism>
<dbReference type="InterPro" id="IPR010372">
    <property type="entry name" value="DNA_pol3_delta_N"/>
</dbReference>
<evidence type="ECO:0000256" key="9">
    <source>
        <dbReference type="NCBIfam" id="TIGR01128"/>
    </source>
</evidence>
<evidence type="ECO:0000259" key="11">
    <source>
        <dbReference type="Pfam" id="PF14840"/>
    </source>
</evidence>
<dbReference type="SUPFAM" id="SSF52540">
    <property type="entry name" value="P-loop containing nucleoside triphosphate hydrolases"/>
    <property type="match status" value="1"/>
</dbReference>
<dbReference type="CDD" id="cd18138">
    <property type="entry name" value="HLD_clamp_pol_III_delta"/>
    <property type="match status" value="1"/>
</dbReference>
<accession>B8GV11</accession>
<dbReference type="Pfam" id="PF06144">
    <property type="entry name" value="DNA_pol3_delta"/>
    <property type="match status" value="1"/>
</dbReference>
<comment type="catalytic activity">
    <reaction evidence="8">
        <text>DNA(n) + a 2'-deoxyribonucleoside 5'-triphosphate = DNA(n+1) + diphosphate</text>
        <dbReference type="Rhea" id="RHEA:22508"/>
        <dbReference type="Rhea" id="RHEA-COMP:17339"/>
        <dbReference type="Rhea" id="RHEA-COMP:17340"/>
        <dbReference type="ChEBI" id="CHEBI:33019"/>
        <dbReference type="ChEBI" id="CHEBI:61560"/>
        <dbReference type="ChEBI" id="CHEBI:173112"/>
        <dbReference type="EC" id="2.7.7.7"/>
    </reaction>
</comment>
<evidence type="ECO:0000313" key="12">
    <source>
        <dbReference type="EMBL" id="ACL73357.1"/>
    </source>
</evidence>
<comment type="similarity">
    <text evidence="7">Belongs to the DNA polymerase HolA subunit family.</text>
</comment>
<evidence type="ECO:0000256" key="2">
    <source>
        <dbReference type="ARBA" id="ARBA00017703"/>
    </source>
</evidence>
<dbReference type="OrthoDB" id="9770982at2"/>
<dbReference type="Gene3D" id="3.40.50.300">
    <property type="entry name" value="P-loop containing nucleotide triphosphate hydrolases"/>
    <property type="match status" value="1"/>
</dbReference>
<dbReference type="PANTHER" id="PTHR34388:SF1">
    <property type="entry name" value="DNA POLYMERASE III SUBUNIT DELTA"/>
    <property type="match status" value="1"/>
</dbReference>
<evidence type="ECO:0000256" key="4">
    <source>
        <dbReference type="ARBA" id="ARBA00022695"/>
    </source>
</evidence>
<keyword evidence="4 12" id="KW-0548">Nucleotidyltransferase</keyword>
<dbReference type="PANTHER" id="PTHR34388">
    <property type="entry name" value="DNA POLYMERASE III SUBUNIT DELTA"/>
    <property type="match status" value="1"/>
</dbReference>
<dbReference type="InterPro" id="IPR008921">
    <property type="entry name" value="DNA_pol3_clamp-load_cplx_C"/>
</dbReference>
<dbReference type="InterPro" id="IPR005790">
    <property type="entry name" value="DNA_polIII_delta"/>
</dbReference>
<dbReference type="eggNOG" id="COG1466">
    <property type="taxonomic scope" value="Bacteria"/>
</dbReference>
<evidence type="ECO:0000256" key="1">
    <source>
        <dbReference type="ARBA" id="ARBA00012417"/>
    </source>
</evidence>
<keyword evidence="13" id="KW-1185">Reference proteome</keyword>